<evidence type="ECO:0000313" key="1">
    <source>
        <dbReference type="EMBL" id="KKN17732.1"/>
    </source>
</evidence>
<protein>
    <submittedName>
        <fullName evidence="1">Uncharacterized protein</fullName>
    </submittedName>
</protein>
<organism evidence="1">
    <name type="scientific">marine sediment metagenome</name>
    <dbReference type="NCBI Taxonomy" id="412755"/>
    <lineage>
        <taxon>unclassified sequences</taxon>
        <taxon>metagenomes</taxon>
        <taxon>ecological metagenomes</taxon>
    </lineage>
</organism>
<comment type="caution">
    <text evidence="1">The sequence shown here is derived from an EMBL/GenBank/DDBJ whole genome shotgun (WGS) entry which is preliminary data.</text>
</comment>
<dbReference type="EMBL" id="LAZR01003493">
    <property type="protein sequence ID" value="KKN17732.1"/>
    <property type="molecule type" value="Genomic_DNA"/>
</dbReference>
<proteinExistence type="predicted"/>
<sequence>MTCIVGFIDDGGKAWMGGDSAGVAGHHTHPRRDPKVFRVGPVLIGYTSSFRMGQLLRYHLKIP</sequence>
<dbReference type="AlphaFoldDB" id="A0A0F9P009"/>
<gene>
    <name evidence="1" type="ORF">LCGC14_0962700</name>
</gene>
<feature type="non-terminal residue" evidence="1">
    <location>
        <position position="63"/>
    </location>
</feature>
<accession>A0A0F9P009</accession>
<reference evidence="1" key="1">
    <citation type="journal article" date="2015" name="Nature">
        <title>Complex archaea that bridge the gap between prokaryotes and eukaryotes.</title>
        <authorList>
            <person name="Spang A."/>
            <person name="Saw J.H."/>
            <person name="Jorgensen S.L."/>
            <person name="Zaremba-Niedzwiedzka K."/>
            <person name="Martijn J."/>
            <person name="Lind A.E."/>
            <person name="van Eijk R."/>
            <person name="Schleper C."/>
            <person name="Guy L."/>
            <person name="Ettema T.J."/>
        </authorList>
    </citation>
    <scope>NUCLEOTIDE SEQUENCE</scope>
</reference>
<name>A0A0F9P009_9ZZZZ</name>